<evidence type="ECO:0000313" key="6">
    <source>
        <dbReference type="Proteomes" id="UP000410492"/>
    </source>
</evidence>
<dbReference type="FunFam" id="1.10.10.200:FF:000002">
    <property type="entry name" value="Probable transcriptional regulatory protein CLM62_37755"/>
    <property type="match status" value="1"/>
</dbReference>
<sequence length="267" mass="30150">MLKLQFGLFRQLQRNRFNKYLIKRYAGHSKWQNIRHIKGIKDAQKNLLFTRISRMINVAVQEGGSADPNKNLKLSQIVDQAKKSNMPVASIQNILKSCKIDKSKAIRDVFDIKGPGGCFILCEVFTHQPHQFKNNLATILRKHKSQYANGGGHHIFQEKGVIITELQSEISKEEEMLELATSHAIESGAEDVTILDKSTAKFLCEISTMQKVIEALEKQGYTIVSATEEWIAVQLHQLAEPDLTVVDALYKKLEALPEVVRIADNIA</sequence>
<reference evidence="5 6" key="1">
    <citation type="submission" date="2019-01" db="EMBL/GenBank/DDBJ databases">
        <authorList>
            <person name="Sayadi A."/>
        </authorList>
    </citation>
    <scope>NUCLEOTIDE SEQUENCE [LARGE SCALE GENOMIC DNA]</scope>
</reference>
<feature type="domain" description="TACO1/YebC-like second and third" evidence="3">
    <location>
        <begin position="109"/>
        <end position="266"/>
    </location>
</feature>
<evidence type="ECO:0000256" key="1">
    <source>
        <dbReference type="ARBA" id="ARBA00004173"/>
    </source>
</evidence>
<dbReference type="Gene3D" id="3.30.70.980">
    <property type="match status" value="2"/>
</dbReference>
<dbReference type="AlphaFoldDB" id="A0A653D8S3"/>
<keyword evidence="6" id="KW-1185">Reference proteome</keyword>
<comment type="subcellular location">
    <subcellularLocation>
        <location evidence="1">Mitochondrion</location>
    </subcellularLocation>
</comment>
<evidence type="ECO:0000313" key="5">
    <source>
        <dbReference type="EMBL" id="VEN56528.1"/>
    </source>
</evidence>
<dbReference type="Pfam" id="PF01709">
    <property type="entry name" value="Transcrip_reg"/>
    <property type="match status" value="1"/>
</dbReference>
<gene>
    <name evidence="5" type="ORF">CALMAC_LOCUS15407</name>
</gene>
<dbReference type="SUPFAM" id="SSF75625">
    <property type="entry name" value="YebC-like"/>
    <property type="match status" value="1"/>
</dbReference>
<proteinExistence type="inferred from homology"/>
<dbReference type="InterPro" id="IPR026564">
    <property type="entry name" value="Transcrip_reg_TACO1-like_dom3"/>
</dbReference>
<evidence type="ECO:0000256" key="2">
    <source>
        <dbReference type="ARBA" id="ARBA00008724"/>
    </source>
</evidence>
<accession>A0A653D8S3</accession>
<feature type="domain" description="TACO1/YebC-like N-terminal" evidence="4">
    <location>
        <begin position="29"/>
        <end position="97"/>
    </location>
</feature>
<dbReference type="InterPro" id="IPR017856">
    <property type="entry name" value="Integrase-like_N"/>
</dbReference>
<dbReference type="Gene3D" id="1.10.10.200">
    <property type="match status" value="1"/>
</dbReference>
<dbReference type="InterPro" id="IPR049083">
    <property type="entry name" value="TACO1_YebC_N"/>
</dbReference>
<dbReference type="GO" id="GO:0005739">
    <property type="term" value="C:mitochondrion"/>
    <property type="evidence" value="ECO:0007669"/>
    <property type="project" value="UniProtKB-SubCell"/>
</dbReference>
<dbReference type="OrthoDB" id="2017544at2759"/>
<dbReference type="PANTHER" id="PTHR12532">
    <property type="entry name" value="TRANSLATIONAL ACTIVATOR OF CYTOCHROME C OXIDASE 1"/>
    <property type="match status" value="1"/>
</dbReference>
<dbReference type="Pfam" id="PF20772">
    <property type="entry name" value="TACO1_YebC_N"/>
    <property type="match status" value="1"/>
</dbReference>
<dbReference type="EMBL" id="CAACVG010010748">
    <property type="protein sequence ID" value="VEN56528.1"/>
    <property type="molecule type" value="Genomic_DNA"/>
</dbReference>
<evidence type="ECO:0008006" key="7">
    <source>
        <dbReference type="Google" id="ProtNLM"/>
    </source>
</evidence>
<dbReference type="PANTHER" id="PTHR12532:SF0">
    <property type="entry name" value="TRANSLATIONAL ACTIVATOR OF CYTOCHROME C OXIDASE 1"/>
    <property type="match status" value="1"/>
</dbReference>
<comment type="similarity">
    <text evidence="2">Belongs to the TACO1 family.</text>
</comment>
<dbReference type="InterPro" id="IPR029072">
    <property type="entry name" value="YebC-like"/>
</dbReference>
<protein>
    <recommendedName>
        <fullName evidence="7">Translational activator of cytochrome c oxidase 1</fullName>
    </recommendedName>
</protein>
<organism evidence="5 6">
    <name type="scientific">Callosobruchus maculatus</name>
    <name type="common">Southern cowpea weevil</name>
    <name type="synonym">Pulse bruchid</name>
    <dbReference type="NCBI Taxonomy" id="64391"/>
    <lineage>
        <taxon>Eukaryota</taxon>
        <taxon>Metazoa</taxon>
        <taxon>Ecdysozoa</taxon>
        <taxon>Arthropoda</taxon>
        <taxon>Hexapoda</taxon>
        <taxon>Insecta</taxon>
        <taxon>Pterygota</taxon>
        <taxon>Neoptera</taxon>
        <taxon>Endopterygota</taxon>
        <taxon>Coleoptera</taxon>
        <taxon>Polyphaga</taxon>
        <taxon>Cucujiformia</taxon>
        <taxon>Chrysomeloidea</taxon>
        <taxon>Chrysomelidae</taxon>
        <taxon>Bruchinae</taxon>
        <taxon>Bruchini</taxon>
        <taxon>Callosobruchus</taxon>
    </lineage>
</organism>
<dbReference type="InterPro" id="IPR048300">
    <property type="entry name" value="TACO1_YebC-like_2nd/3rd_dom"/>
</dbReference>
<evidence type="ECO:0000259" key="3">
    <source>
        <dbReference type="Pfam" id="PF01709"/>
    </source>
</evidence>
<name>A0A653D8S3_CALMS</name>
<dbReference type="InterPro" id="IPR002876">
    <property type="entry name" value="Transcrip_reg_TACO1-like"/>
</dbReference>
<evidence type="ECO:0000259" key="4">
    <source>
        <dbReference type="Pfam" id="PF20772"/>
    </source>
</evidence>
<dbReference type="Proteomes" id="UP000410492">
    <property type="component" value="Unassembled WGS sequence"/>
</dbReference>